<dbReference type="GO" id="GO:0000981">
    <property type="term" value="F:DNA-binding transcription factor activity, RNA polymerase II-specific"/>
    <property type="evidence" value="ECO:0007669"/>
    <property type="project" value="InterPro"/>
</dbReference>
<keyword evidence="6 7" id="KW-0539">Nucleus</keyword>
<dbReference type="KEGG" id="ein:Eint_041010"/>
<keyword evidence="3 7" id="KW-0238">DNA-binding</keyword>
<evidence type="ECO:0000256" key="8">
    <source>
        <dbReference type="RuleBase" id="RU000682"/>
    </source>
</evidence>
<evidence type="ECO:0000256" key="9">
    <source>
        <dbReference type="SAM" id="MobiDB-lite"/>
    </source>
</evidence>
<dbReference type="GO" id="GO:0005634">
    <property type="term" value="C:nucleus"/>
    <property type="evidence" value="ECO:0007669"/>
    <property type="project" value="UniProtKB-SubCell"/>
</dbReference>
<dbReference type="Gene3D" id="1.10.10.60">
    <property type="entry name" value="Homeodomain-like"/>
    <property type="match status" value="1"/>
</dbReference>
<comment type="subcellular location">
    <subcellularLocation>
        <location evidence="1 7 8">Nucleus</location>
    </subcellularLocation>
</comment>
<evidence type="ECO:0000259" key="10">
    <source>
        <dbReference type="PROSITE" id="PS50071"/>
    </source>
</evidence>
<dbReference type="PROSITE" id="PS50071">
    <property type="entry name" value="HOMEOBOX_2"/>
    <property type="match status" value="1"/>
</dbReference>
<dbReference type="InterPro" id="IPR001356">
    <property type="entry name" value="HD"/>
</dbReference>
<dbReference type="VEuPathDB" id="MicrosporidiaDB:Eint_041010"/>
<dbReference type="RefSeq" id="XP_003072750.1">
    <property type="nucleotide sequence ID" value="XM_003072704.1"/>
</dbReference>
<proteinExistence type="predicted"/>
<evidence type="ECO:0000313" key="11">
    <source>
        <dbReference type="EMBL" id="ADM11390.1"/>
    </source>
</evidence>
<reference evidence="11 12" key="1">
    <citation type="journal article" date="2010" name="Nat. Commun.">
        <title>The complete sequence of the smallest known nuclear genome from the microsporidian Encephalitozoon intestinalis.</title>
        <authorList>
            <person name="Corradi N."/>
            <person name="Pombert J.-F."/>
            <person name="Farinelli L."/>
            <person name="Didier E.S."/>
            <person name="Keeling P.J."/>
        </authorList>
    </citation>
    <scope>NUCLEOTIDE SEQUENCE [LARGE SCALE GENOMIC DNA]</scope>
    <source>
        <strain evidence="11 12">ATCC 50506</strain>
    </source>
</reference>
<gene>
    <name evidence="11" type="ORF">Eint_041010</name>
</gene>
<keyword evidence="5" id="KW-0804">Transcription</keyword>
<dbReference type="InterPro" id="IPR009057">
    <property type="entry name" value="Homeodomain-like_sf"/>
</dbReference>
<sequence length="133" mass="15744">MPIRSRFTKDEKKVMKFIDSTEEIIKHMNKSDSNKRSRLKLSGEQIDILESNFKIDSHPNSTTKSLLANALSIPFKNIQIWFQNRRAKEKMVRDSSKRRNGNTIAEERDQERGTVNYQTMCPFDFPPQERYFL</sequence>
<feature type="region of interest" description="Disordered" evidence="9">
    <location>
        <begin position="91"/>
        <end position="110"/>
    </location>
</feature>
<name>E0S6Q5_ENCIT</name>
<dbReference type="InterPro" id="IPR050762">
    <property type="entry name" value="HD-ZIP_Homeobox_LZ_Class_II"/>
</dbReference>
<dbReference type="CDD" id="cd00086">
    <property type="entry name" value="homeodomain"/>
    <property type="match status" value="1"/>
</dbReference>
<dbReference type="AlphaFoldDB" id="E0S6Q5"/>
<dbReference type="InterPro" id="IPR017970">
    <property type="entry name" value="Homeobox_CS"/>
</dbReference>
<dbReference type="GeneID" id="9698991"/>
<dbReference type="HOGENOM" id="CLU_1928233_0_0_1"/>
<evidence type="ECO:0000256" key="2">
    <source>
        <dbReference type="ARBA" id="ARBA00023015"/>
    </source>
</evidence>
<evidence type="ECO:0000256" key="5">
    <source>
        <dbReference type="ARBA" id="ARBA00023163"/>
    </source>
</evidence>
<dbReference type="PROSITE" id="PS00027">
    <property type="entry name" value="HOMEOBOX_1"/>
    <property type="match status" value="1"/>
</dbReference>
<keyword evidence="2" id="KW-0805">Transcription regulation</keyword>
<dbReference type="SMART" id="SM00389">
    <property type="entry name" value="HOX"/>
    <property type="match status" value="1"/>
</dbReference>
<dbReference type="PANTHER" id="PTHR45714:SF34">
    <property type="entry name" value="HOMEOBOX-LEUCINE ZIPPER PROTEIN HAT9"/>
    <property type="match status" value="1"/>
</dbReference>
<feature type="domain" description="Homeobox" evidence="10">
    <location>
        <begin position="32"/>
        <end position="92"/>
    </location>
</feature>
<evidence type="ECO:0000256" key="4">
    <source>
        <dbReference type="ARBA" id="ARBA00023155"/>
    </source>
</evidence>
<evidence type="ECO:0000313" key="12">
    <source>
        <dbReference type="Proteomes" id="UP000002313"/>
    </source>
</evidence>
<evidence type="ECO:0000256" key="6">
    <source>
        <dbReference type="ARBA" id="ARBA00023242"/>
    </source>
</evidence>
<reference evidence="11 12" key="2">
    <citation type="journal article" date="2012" name="Proc. Natl. Acad. Sci. U.S.A.">
        <title>Gain and loss of multiple functionally related, horizontally transferred genes in the reduced genomes of two microsporidian parasites.</title>
        <authorList>
            <person name="Pombert J.-F."/>
            <person name="Selman M."/>
            <person name="Burki F."/>
            <person name="Bardell F.T."/>
            <person name="Farinelli L."/>
            <person name="Solter L.F."/>
            <person name="Whitman D.W."/>
            <person name="Weiss L.M."/>
            <person name="Corradi N."/>
            <person name="Keeling P.J."/>
        </authorList>
    </citation>
    <scope>NUCLEOTIDE SEQUENCE [LARGE SCALE GENOMIC DNA]</scope>
    <source>
        <strain evidence="11 12">ATCC 50506</strain>
    </source>
</reference>
<dbReference type="SUPFAM" id="SSF46689">
    <property type="entry name" value="Homeodomain-like"/>
    <property type="match status" value="1"/>
</dbReference>
<evidence type="ECO:0000256" key="3">
    <source>
        <dbReference type="ARBA" id="ARBA00023125"/>
    </source>
</evidence>
<dbReference type="Proteomes" id="UP000002313">
    <property type="component" value="Chromosome IV"/>
</dbReference>
<dbReference type="Pfam" id="PF00046">
    <property type="entry name" value="Homeodomain"/>
    <property type="match status" value="1"/>
</dbReference>
<dbReference type="GO" id="GO:0003677">
    <property type="term" value="F:DNA binding"/>
    <property type="evidence" value="ECO:0007669"/>
    <property type="project" value="UniProtKB-UniRule"/>
</dbReference>
<keyword evidence="4 7" id="KW-0371">Homeobox</keyword>
<organism evidence="11 12">
    <name type="scientific">Encephalitozoon intestinalis (strain ATCC 50506)</name>
    <name type="common">Microsporidian parasite</name>
    <name type="synonym">Septata intestinalis</name>
    <dbReference type="NCBI Taxonomy" id="876142"/>
    <lineage>
        <taxon>Eukaryota</taxon>
        <taxon>Fungi</taxon>
        <taxon>Fungi incertae sedis</taxon>
        <taxon>Microsporidia</taxon>
        <taxon>Unikaryonidae</taxon>
        <taxon>Encephalitozoon</taxon>
    </lineage>
</organism>
<accession>E0S6Q5</accession>
<keyword evidence="12" id="KW-1185">Reference proteome</keyword>
<dbReference type="OrthoDB" id="6159439at2759"/>
<dbReference type="EMBL" id="CP001945">
    <property type="protein sequence ID" value="ADM11390.1"/>
    <property type="molecule type" value="Genomic_DNA"/>
</dbReference>
<evidence type="ECO:0000256" key="1">
    <source>
        <dbReference type="ARBA" id="ARBA00004123"/>
    </source>
</evidence>
<dbReference type="PANTHER" id="PTHR45714">
    <property type="entry name" value="HOMEOBOX-LEUCINE ZIPPER PROTEIN HAT14"/>
    <property type="match status" value="1"/>
</dbReference>
<feature type="DNA-binding region" description="Homeobox" evidence="7">
    <location>
        <begin position="34"/>
        <end position="93"/>
    </location>
</feature>
<protein>
    <submittedName>
        <fullName evidence="11">Homeobox domain-containing protein</fullName>
    </submittedName>
</protein>
<evidence type="ECO:0000256" key="7">
    <source>
        <dbReference type="PROSITE-ProRule" id="PRU00108"/>
    </source>
</evidence>